<dbReference type="GeneID" id="37033701"/>
<dbReference type="OrthoDB" id="508119at2759"/>
<feature type="transmembrane region" description="Helical" evidence="9">
    <location>
        <begin position="106"/>
        <end position="125"/>
    </location>
</feature>
<feature type="transmembrane region" description="Helical" evidence="9">
    <location>
        <begin position="465"/>
        <end position="485"/>
    </location>
</feature>
<dbReference type="AlphaFoldDB" id="A0A316W1R4"/>
<comment type="similarity">
    <text evidence="2 8">Belongs to the major facilitator superfamily. Sugar transporter (TC 2.A.1.1) family.</text>
</comment>
<evidence type="ECO:0000256" key="4">
    <source>
        <dbReference type="ARBA" id="ARBA00022692"/>
    </source>
</evidence>
<dbReference type="GO" id="GO:0005351">
    <property type="term" value="F:carbohydrate:proton symporter activity"/>
    <property type="evidence" value="ECO:0007669"/>
    <property type="project" value="TreeGrafter"/>
</dbReference>
<feature type="transmembrane region" description="Helical" evidence="9">
    <location>
        <begin position="169"/>
        <end position="187"/>
    </location>
</feature>
<evidence type="ECO:0000256" key="1">
    <source>
        <dbReference type="ARBA" id="ARBA00004141"/>
    </source>
</evidence>
<dbReference type="InterPro" id="IPR005829">
    <property type="entry name" value="Sugar_transporter_CS"/>
</dbReference>
<accession>A0A316W1R4</accession>
<feature type="transmembrane region" description="Helical" evidence="9">
    <location>
        <begin position="137"/>
        <end position="157"/>
    </location>
</feature>
<dbReference type="EMBL" id="KZ819377">
    <property type="protein sequence ID" value="PWN42713.1"/>
    <property type="molecule type" value="Genomic_DNA"/>
</dbReference>
<evidence type="ECO:0000313" key="11">
    <source>
        <dbReference type="EMBL" id="PWN42713.1"/>
    </source>
</evidence>
<evidence type="ECO:0000256" key="7">
    <source>
        <dbReference type="ARBA" id="ARBA00049119"/>
    </source>
</evidence>
<feature type="transmembrane region" description="Helical" evidence="9">
    <location>
        <begin position="363"/>
        <end position="385"/>
    </location>
</feature>
<dbReference type="PANTHER" id="PTHR48022:SF81">
    <property type="entry name" value="MAJOR FACILITATOR SUPERFAMILY (MFS) PROFILE DOMAIN-CONTAINING PROTEIN"/>
    <property type="match status" value="1"/>
</dbReference>
<feature type="transmembrane region" description="Helical" evidence="9">
    <location>
        <begin position="334"/>
        <end position="356"/>
    </location>
</feature>
<name>A0A316W1R4_9BASI</name>
<feature type="transmembrane region" description="Helical" evidence="9">
    <location>
        <begin position="207"/>
        <end position="228"/>
    </location>
</feature>
<evidence type="ECO:0000256" key="6">
    <source>
        <dbReference type="ARBA" id="ARBA00023136"/>
    </source>
</evidence>
<dbReference type="InterPro" id="IPR036259">
    <property type="entry name" value="MFS_trans_sf"/>
</dbReference>
<dbReference type="SUPFAM" id="SSF103473">
    <property type="entry name" value="MFS general substrate transporter"/>
    <property type="match status" value="1"/>
</dbReference>
<keyword evidence="6 9" id="KW-0472">Membrane</keyword>
<keyword evidence="12" id="KW-1185">Reference proteome</keyword>
<dbReference type="RefSeq" id="XP_025369873.1">
    <property type="nucleotide sequence ID" value="XM_025511831.1"/>
</dbReference>
<feature type="transmembrane region" description="Helical" evidence="9">
    <location>
        <begin position="433"/>
        <end position="453"/>
    </location>
</feature>
<feature type="domain" description="Major facilitator superfamily (MFS) profile" evidence="10">
    <location>
        <begin position="29"/>
        <end position="489"/>
    </location>
</feature>
<dbReference type="Gene3D" id="1.20.1250.20">
    <property type="entry name" value="MFS general substrate transporter like domains"/>
    <property type="match status" value="1"/>
</dbReference>
<gene>
    <name evidence="11" type="ORF">IE81DRAFT_289893</name>
</gene>
<keyword evidence="3 8" id="KW-0813">Transport</keyword>
<proteinExistence type="inferred from homology"/>
<dbReference type="InterPro" id="IPR003663">
    <property type="entry name" value="Sugar/inositol_transpt"/>
</dbReference>
<organism evidence="11 12">
    <name type="scientific">Ceraceosorus guamensis</name>
    <dbReference type="NCBI Taxonomy" id="1522189"/>
    <lineage>
        <taxon>Eukaryota</taxon>
        <taxon>Fungi</taxon>
        <taxon>Dikarya</taxon>
        <taxon>Basidiomycota</taxon>
        <taxon>Ustilaginomycotina</taxon>
        <taxon>Exobasidiomycetes</taxon>
        <taxon>Ceraceosorales</taxon>
        <taxon>Ceraceosoraceae</taxon>
        <taxon>Ceraceosorus</taxon>
    </lineage>
</organism>
<comment type="catalytic activity">
    <reaction evidence="7">
        <text>myo-inositol(out) + H(+)(out) = myo-inositol(in) + H(+)(in)</text>
        <dbReference type="Rhea" id="RHEA:60364"/>
        <dbReference type="ChEBI" id="CHEBI:15378"/>
        <dbReference type="ChEBI" id="CHEBI:17268"/>
    </reaction>
</comment>
<evidence type="ECO:0000256" key="8">
    <source>
        <dbReference type="RuleBase" id="RU003346"/>
    </source>
</evidence>
<dbReference type="InterPro" id="IPR050360">
    <property type="entry name" value="MFS_Sugar_Transporters"/>
</dbReference>
<evidence type="ECO:0000256" key="5">
    <source>
        <dbReference type="ARBA" id="ARBA00022989"/>
    </source>
</evidence>
<dbReference type="Proteomes" id="UP000245783">
    <property type="component" value="Unassembled WGS sequence"/>
</dbReference>
<dbReference type="PROSITE" id="PS00217">
    <property type="entry name" value="SUGAR_TRANSPORT_2"/>
    <property type="match status" value="1"/>
</dbReference>
<dbReference type="GO" id="GO:0016020">
    <property type="term" value="C:membrane"/>
    <property type="evidence" value="ECO:0007669"/>
    <property type="project" value="UniProtKB-SubCell"/>
</dbReference>
<dbReference type="Pfam" id="PF00083">
    <property type="entry name" value="Sugar_tr"/>
    <property type="match status" value="1"/>
</dbReference>
<evidence type="ECO:0000313" key="12">
    <source>
        <dbReference type="Proteomes" id="UP000245783"/>
    </source>
</evidence>
<dbReference type="PROSITE" id="PS50850">
    <property type="entry name" value="MFS"/>
    <property type="match status" value="1"/>
</dbReference>
<feature type="transmembrane region" description="Helical" evidence="9">
    <location>
        <begin position="397"/>
        <end position="421"/>
    </location>
</feature>
<evidence type="ECO:0000259" key="10">
    <source>
        <dbReference type="PROSITE" id="PS50850"/>
    </source>
</evidence>
<keyword evidence="4 9" id="KW-0812">Transmembrane</keyword>
<protein>
    <submittedName>
        <fullName evidence="11">General substrate transporter</fullName>
    </submittedName>
</protein>
<dbReference type="STRING" id="1522189.A0A316W1R4"/>
<evidence type="ECO:0000256" key="9">
    <source>
        <dbReference type="SAM" id="Phobius"/>
    </source>
</evidence>
<dbReference type="PRINTS" id="PR00171">
    <property type="entry name" value="SUGRTRNSPORT"/>
</dbReference>
<dbReference type="InParanoid" id="A0A316W1R4"/>
<dbReference type="InterPro" id="IPR020846">
    <property type="entry name" value="MFS_dom"/>
</dbReference>
<feature type="transmembrane region" description="Helical" evidence="9">
    <location>
        <begin position="25"/>
        <end position="42"/>
    </location>
</feature>
<dbReference type="PANTHER" id="PTHR48022">
    <property type="entry name" value="PLASTIDIC GLUCOSE TRANSPORTER 4"/>
    <property type="match status" value="1"/>
</dbReference>
<feature type="transmembrane region" description="Helical" evidence="9">
    <location>
        <begin position="76"/>
        <end position="94"/>
    </location>
</feature>
<evidence type="ECO:0000256" key="3">
    <source>
        <dbReference type="ARBA" id="ARBA00022448"/>
    </source>
</evidence>
<keyword evidence="5 9" id="KW-1133">Transmembrane helix</keyword>
<reference evidence="11 12" key="1">
    <citation type="journal article" date="2018" name="Mol. Biol. Evol.">
        <title>Broad Genomic Sampling Reveals a Smut Pathogenic Ancestry of the Fungal Clade Ustilaginomycotina.</title>
        <authorList>
            <person name="Kijpornyongpan T."/>
            <person name="Mondo S.J."/>
            <person name="Barry K."/>
            <person name="Sandor L."/>
            <person name="Lee J."/>
            <person name="Lipzen A."/>
            <person name="Pangilinan J."/>
            <person name="LaButti K."/>
            <person name="Hainaut M."/>
            <person name="Henrissat B."/>
            <person name="Grigoriev I.V."/>
            <person name="Spatafora J.W."/>
            <person name="Aime M.C."/>
        </authorList>
    </citation>
    <scope>NUCLEOTIDE SEQUENCE [LARGE SCALE GENOMIC DNA]</scope>
    <source>
        <strain evidence="11 12">MCA 4658</strain>
    </source>
</reference>
<comment type="subcellular location">
    <subcellularLocation>
        <location evidence="1">Membrane</location>
        <topology evidence="1">Multi-pass membrane protein</topology>
    </subcellularLocation>
</comment>
<sequence length="550" mass="59613">MKSAADGAIAAYVKTTMLQVDKHRNAYTCGLLAGLYGLLFGWDTGMIGGLLDSASFQHSFALPSGSQSLANFKGNIVSTLQAGCFLGAASALLLPDRIGRRKSLILAALVALAGTAVQTCCAVGAQQPEQALVQLYVGRSIGGFGVGLASSVVPTYIAEIAPKEIRGRLSCSFQLFVVTGMMIAFFVNYGLSLRFGAVSQDPTEWRVAFGLQALPALLALLGTVSPYCPESPRWLVQHGSQELARDSLRRLHKSSDDVYVAGLLAEISCDLQGSADPGLKAACREMLTDRMTLYRCLVPAIVNFLQQWTGVNGVNYYSPQIFRTLGLRGRSTGLFATGIYGVVKVTTTLLFMCLAIEQLGRKWCLIIGGLIQCFCLWWIGTFLAIAGEESARHKGIAYLTIAMLYLFVIGFGLGWSGPVWTVSSEVPPQRLRALAMSLGTMSNWLFNACVARATPNMLASIPNGGTFFIFGTDALLAVLFAIFLLPESSGAPLELLHECFPKRGYVRRCLADLSPRKRRRAFQQDVLQRRRADTLLEAPAEGPAYRRDRT</sequence>
<dbReference type="NCBIfam" id="TIGR00879">
    <property type="entry name" value="SP"/>
    <property type="match status" value="1"/>
</dbReference>
<dbReference type="InterPro" id="IPR005828">
    <property type="entry name" value="MFS_sugar_transport-like"/>
</dbReference>
<evidence type="ECO:0000256" key="2">
    <source>
        <dbReference type="ARBA" id="ARBA00010992"/>
    </source>
</evidence>